<reference evidence="2" key="2">
    <citation type="submission" date="2019-02" db="EMBL/GenBank/DDBJ databases">
        <authorList>
            <person name="Fang M.L."/>
            <person name="Zhang Y."/>
        </authorList>
    </citation>
    <scope>NUCLEOTIDE SEQUENCE</scope>
    <source>
        <strain evidence="2">YMF1.03216</strain>
    </source>
</reference>
<keyword evidence="1" id="KW-0812">Transmembrane</keyword>
<dbReference type="EMBL" id="MK550698">
    <property type="protein sequence ID" value="QBL02549.1"/>
    <property type="molecule type" value="Genomic_DNA"/>
</dbReference>
<organism evidence="2">
    <name type="scientific">Orbilia brochopaga</name>
    <dbReference type="NCBI Taxonomy" id="3140254"/>
    <lineage>
        <taxon>Eukaryota</taxon>
        <taxon>Fungi</taxon>
        <taxon>Dikarya</taxon>
        <taxon>Ascomycota</taxon>
        <taxon>Pezizomycotina</taxon>
        <taxon>Orbiliomycetes</taxon>
        <taxon>Orbiliales</taxon>
        <taxon>Orbiliaceae</taxon>
        <taxon>Orbilia</taxon>
    </lineage>
</organism>
<geneLocation type="mitochondrion" evidence="2"/>
<protein>
    <submittedName>
        <fullName evidence="2">Uncharacterized protein</fullName>
    </submittedName>
</protein>
<reference evidence="2" key="1">
    <citation type="journal article" date="2019" name="Mitochondrial DNA Part B Resour">
        <title>Characterization of the complete mitochondrial genome of Drechslerella brochopaga, a fungal species trapping nematodes with constricting rings.</title>
        <authorList>
            <person name="Fang M."/>
            <person name="Wang S."/>
            <person name="Xu J."/>
            <person name="Jiang L."/>
            <person name="Zhou D."/>
            <person name="Zhang K.-Q."/>
            <person name="Zhang Y."/>
        </authorList>
    </citation>
    <scope>NUCLEOTIDE SEQUENCE</scope>
    <source>
        <strain evidence="2">YMF1.03216</strain>
    </source>
</reference>
<feature type="transmembrane region" description="Helical" evidence="1">
    <location>
        <begin position="87"/>
        <end position="111"/>
    </location>
</feature>
<proteinExistence type="predicted"/>
<evidence type="ECO:0000256" key="1">
    <source>
        <dbReference type="SAM" id="Phobius"/>
    </source>
</evidence>
<dbReference type="RefSeq" id="YP_009568468.1">
    <property type="nucleotide sequence ID" value="NC_041248.1"/>
</dbReference>
<dbReference type="GeneID" id="39411819"/>
<accession>A0A481ZMN6</accession>
<feature type="transmembrane region" description="Helical" evidence="1">
    <location>
        <begin position="46"/>
        <end position="66"/>
    </location>
</feature>
<keyword evidence="1" id="KW-0472">Membrane</keyword>
<keyword evidence="2" id="KW-0496">Mitochondrion</keyword>
<evidence type="ECO:0000313" key="2">
    <source>
        <dbReference type="EMBL" id="QBL02549.1"/>
    </source>
</evidence>
<keyword evidence="1" id="KW-1133">Transmembrane helix</keyword>
<dbReference type="AlphaFoldDB" id="A0A481ZMN6"/>
<gene>
    <name evidence="2" type="primary">orf291</name>
</gene>
<sequence length="291" mass="33488">MIKLFLLGTIFKLNFLLLETTQTPPIPLLLTRLSIIFIKNLYLSSRYIFSFAGISPLLRFIHVIFLTKKSGSLTLQFSKVRIWSSSINCFFCKFIIPVLLVVSAGLFIFIIDYFTSLSENFLSLHMLNFINYDIYDRQYISFLSLIFCNSRNFLAASCFYNNLAFHFTPSAAEGGSILVRRGINLSTFSSYNLIMRKINTNSLIPNHNKILNLNLIPYENKFSLIKLDYFNKDNLFKNQALDFVAEDSRAVSADSIEVISSDSTISILNINYQQNMIEYISNKIKKLIKII</sequence>
<name>A0A481ZMN6_9PEZI</name>